<dbReference type="RefSeq" id="WP_249299944.1">
    <property type="nucleotide sequence ID" value="NZ_JACRSP010000002.1"/>
</dbReference>
<accession>A0A926HQC8</accession>
<evidence type="ECO:0000256" key="2">
    <source>
        <dbReference type="ARBA" id="ARBA00022692"/>
    </source>
</evidence>
<dbReference type="PANTHER" id="PTHR35529">
    <property type="entry name" value="MANGANESE EFFLUX PUMP MNTP-RELATED"/>
    <property type="match status" value="1"/>
</dbReference>
<evidence type="ECO:0000313" key="6">
    <source>
        <dbReference type="EMBL" id="MBC8536192.1"/>
    </source>
</evidence>
<sequence length="208" mass="21718">MDLNLLLVAVMSFDFFFACAAYRVERIAIPLGSRAVIALSGSLFLAVSLCFSGALSRLLPAAAVRLLGAFALLAMGVMNLAENALKSAAARVEKRDRPLTVRLCNFAFVLTVYADNTRADADRSKRLSAREALYLAIPLSIDSLVTGLGIQTTPAGAAALLGFSFACGMAAATLGTMLGAGIAARGAKNKAWLGGIILVALAIFKMFP</sequence>
<evidence type="ECO:0000256" key="3">
    <source>
        <dbReference type="ARBA" id="ARBA00022989"/>
    </source>
</evidence>
<evidence type="ECO:0000256" key="5">
    <source>
        <dbReference type="SAM" id="Phobius"/>
    </source>
</evidence>
<dbReference type="PANTHER" id="PTHR35529:SF2">
    <property type="entry name" value="SPORULATION PROTEIN YTAF-RELATED"/>
    <property type="match status" value="1"/>
</dbReference>
<keyword evidence="7" id="KW-1185">Reference proteome</keyword>
<evidence type="ECO:0000256" key="1">
    <source>
        <dbReference type="ARBA" id="ARBA00022475"/>
    </source>
</evidence>
<name>A0A926HQC8_9FIRM</name>
<keyword evidence="1" id="KW-1003">Cell membrane</keyword>
<evidence type="ECO:0000313" key="7">
    <source>
        <dbReference type="Proteomes" id="UP000620366"/>
    </source>
</evidence>
<proteinExistence type="predicted"/>
<feature type="transmembrane region" description="Helical" evidence="5">
    <location>
        <begin position="191"/>
        <end position="207"/>
    </location>
</feature>
<comment type="caution">
    <text evidence="6">The sequence shown here is derived from an EMBL/GenBank/DDBJ whole genome shotgun (WGS) entry which is preliminary data.</text>
</comment>
<evidence type="ECO:0000256" key="4">
    <source>
        <dbReference type="ARBA" id="ARBA00023136"/>
    </source>
</evidence>
<feature type="transmembrane region" description="Helical" evidence="5">
    <location>
        <begin position="36"/>
        <end position="56"/>
    </location>
</feature>
<keyword evidence="4 5" id="KW-0472">Membrane</keyword>
<dbReference type="EMBL" id="JACRSP010000002">
    <property type="protein sequence ID" value="MBC8536192.1"/>
    <property type="molecule type" value="Genomic_DNA"/>
</dbReference>
<dbReference type="InterPro" id="IPR003810">
    <property type="entry name" value="Mntp/YtaF"/>
</dbReference>
<dbReference type="Pfam" id="PF02659">
    <property type="entry name" value="Mntp"/>
    <property type="match status" value="1"/>
</dbReference>
<reference evidence="6" key="1">
    <citation type="submission" date="2020-08" db="EMBL/GenBank/DDBJ databases">
        <title>Genome public.</title>
        <authorList>
            <person name="Liu C."/>
            <person name="Sun Q."/>
        </authorList>
    </citation>
    <scope>NUCLEOTIDE SEQUENCE</scope>
    <source>
        <strain evidence="6">BX7</strain>
    </source>
</reference>
<feature type="transmembrane region" description="Helical" evidence="5">
    <location>
        <begin position="132"/>
        <end position="150"/>
    </location>
</feature>
<feature type="transmembrane region" description="Helical" evidence="5">
    <location>
        <begin position="6"/>
        <end position="24"/>
    </location>
</feature>
<dbReference type="AlphaFoldDB" id="A0A926HQC8"/>
<feature type="transmembrane region" description="Helical" evidence="5">
    <location>
        <begin position="62"/>
        <end position="81"/>
    </location>
</feature>
<gene>
    <name evidence="6" type="ORF">H8695_05735</name>
</gene>
<dbReference type="Proteomes" id="UP000620366">
    <property type="component" value="Unassembled WGS sequence"/>
</dbReference>
<feature type="transmembrane region" description="Helical" evidence="5">
    <location>
        <begin position="156"/>
        <end position="179"/>
    </location>
</feature>
<protein>
    <submittedName>
        <fullName evidence="6">Manganese efflux pump</fullName>
    </submittedName>
</protein>
<keyword evidence="3 5" id="KW-1133">Transmembrane helix</keyword>
<keyword evidence="2 5" id="KW-0812">Transmembrane</keyword>
<organism evidence="6 7">
    <name type="scientific">Feifania hominis</name>
    <dbReference type="NCBI Taxonomy" id="2763660"/>
    <lineage>
        <taxon>Bacteria</taxon>
        <taxon>Bacillati</taxon>
        <taxon>Bacillota</taxon>
        <taxon>Clostridia</taxon>
        <taxon>Eubacteriales</taxon>
        <taxon>Feifaniaceae</taxon>
        <taxon>Feifania</taxon>
    </lineage>
</organism>